<evidence type="ECO:0000256" key="12">
    <source>
        <dbReference type="SAM" id="MobiDB-lite"/>
    </source>
</evidence>
<comment type="caution">
    <text evidence="16">The sequence shown here is derived from an EMBL/GenBank/DDBJ whole genome shotgun (WGS) entry which is preliminary data.</text>
</comment>
<dbReference type="InterPro" id="IPR055433">
    <property type="entry name" value="HAT_Syf1-like_N"/>
</dbReference>
<evidence type="ECO:0000256" key="6">
    <source>
        <dbReference type="ARBA" id="ARBA00022737"/>
    </source>
</evidence>
<evidence type="ECO:0000256" key="2">
    <source>
        <dbReference type="ARBA" id="ARBA00008644"/>
    </source>
</evidence>
<dbReference type="SMART" id="SM00386">
    <property type="entry name" value="HAT"/>
    <property type="match status" value="12"/>
</dbReference>
<evidence type="ECO:0000313" key="16">
    <source>
        <dbReference type="EMBL" id="KAJ7197195.1"/>
    </source>
</evidence>
<dbReference type="Pfam" id="PF23220">
    <property type="entry name" value="HAT_Syf1_M"/>
    <property type="match status" value="1"/>
</dbReference>
<dbReference type="AlphaFoldDB" id="A0AAD6V194"/>
<organism evidence="16 17">
    <name type="scientific">Mycena pura</name>
    <dbReference type="NCBI Taxonomy" id="153505"/>
    <lineage>
        <taxon>Eukaryota</taxon>
        <taxon>Fungi</taxon>
        <taxon>Dikarya</taxon>
        <taxon>Basidiomycota</taxon>
        <taxon>Agaricomycotina</taxon>
        <taxon>Agaricomycetes</taxon>
        <taxon>Agaricomycetidae</taxon>
        <taxon>Agaricales</taxon>
        <taxon>Marasmiineae</taxon>
        <taxon>Mycenaceae</taxon>
        <taxon>Mycena</taxon>
    </lineage>
</organism>
<dbReference type="InterPro" id="IPR011990">
    <property type="entry name" value="TPR-like_helical_dom_sf"/>
</dbReference>
<proteinExistence type="inferred from homology"/>
<dbReference type="GO" id="GO:0071014">
    <property type="term" value="C:post-mRNA release spliceosomal complex"/>
    <property type="evidence" value="ECO:0007669"/>
    <property type="project" value="TreeGrafter"/>
</dbReference>
<evidence type="ECO:0000313" key="17">
    <source>
        <dbReference type="Proteomes" id="UP001219525"/>
    </source>
</evidence>
<protein>
    <recommendedName>
        <fullName evidence="10">Pre-mRNA-splicing factor SYF1</fullName>
    </recommendedName>
    <alternativeName>
        <fullName evidence="11">Pre-mRNA-splicing factor syf1</fullName>
    </alternativeName>
</protein>
<feature type="compositionally biased region" description="Basic and acidic residues" evidence="12">
    <location>
        <begin position="968"/>
        <end position="978"/>
    </location>
</feature>
<evidence type="ECO:0000256" key="4">
    <source>
        <dbReference type="ARBA" id="ARBA00022664"/>
    </source>
</evidence>
<evidence type="ECO:0000256" key="1">
    <source>
        <dbReference type="ARBA" id="ARBA00004123"/>
    </source>
</evidence>
<dbReference type="InterPro" id="IPR003107">
    <property type="entry name" value="HAT"/>
</dbReference>
<dbReference type="FunFam" id="1.25.40.10:FF:000137">
    <property type="entry name" value="Pre-mRNA-splicing factor syf1"/>
    <property type="match status" value="1"/>
</dbReference>
<feature type="domain" description="Pre-mRNA-splicing factor Syf1-like N-terminal HAT-repeats" evidence="15">
    <location>
        <begin position="174"/>
        <end position="265"/>
    </location>
</feature>
<dbReference type="GO" id="GO:0000349">
    <property type="term" value="P:generation of catalytic spliceosome for first transesterification step"/>
    <property type="evidence" value="ECO:0007669"/>
    <property type="project" value="TreeGrafter"/>
</dbReference>
<dbReference type="Gene3D" id="1.25.40.10">
    <property type="entry name" value="Tetratricopeptide repeat domain"/>
    <property type="match status" value="3"/>
</dbReference>
<evidence type="ECO:0000256" key="10">
    <source>
        <dbReference type="ARBA" id="ARBA00039472"/>
    </source>
</evidence>
<dbReference type="EMBL" id="JARJCW010000079">
    <property type="protein sequence ID" value="KAJ7197195.1"/>
    <property type="molecule type" value="Genomic_DNA"/>
</dbReference>
<comment type="function">
    <text evidence="9">Involved in pre-mRNA splicing and cell cycle progression.</text>
</comment>
<dbReference type="InterPro" id="IPR056350">
    <property type="entry name" value="HAT_Syf1_central"/>
</dbReference>
<reference evidence="16" key="1">
    <citation type="submission" date="2023-03" db="EMBL/GenBank/DDBJ databases">
        <title>Massive genome expansion in bonnet fungi (Mycena s.s.) driven by repeated elements and novel gene families across ecological guilds.</title>
        <authorList>
            <consortium name="Lawrence Berkeley National Laboratory"/>
            <person name="Harder C.B."/>
            <person name="Miyauchi S."/>
            <person name="Viragh M."/>
            <person name="Kuo A."/>
            <person name="Thoen E."/>
            <person name="Andreopoulos B."/>
            <person name="Lu D."/>
            <person name="Skrede I."/>
            <person name="Drula E."/>
            <person name="Henrissat B."/>
            <person name="Morin E."/>
            <person name="Kohler A."/>
            <person name="Barry K."/>
            <person name="LaButti K."/>
            <person name="Morin E."/>
            <person name="Salamov A."/>
            <person name="Lipzen A."/>
            <person name="Mereny Z."/>
            <person name="Hegedus B."/>
            <person name="Baldrian P."/>
            <person name="Stursova M."/>
            <person name="Weitz H."/>
            <person name="Taylor A."/>
            <person name="Grigoriev I.V."/>
            <person name="Nagy L.G."/>
            <person name="Martin F."/>
            <person name="Kauserud H."/>
        </authorList>
    </citation>
    <scope>NUCLEOTIDE SEQUENCE</scope>
    <source>
        <strain evidence="16">9144</strain>
    </source>
</reference>
<keyword evidence="4" id="KW-0507">mRNA processing</keyword>
<keyword evidence="8" id="KW-0539">Nucleus</keyword>
<dbReference type="GO" id="GO:0000974">
    <property type="term" value="C:Prp19 complex"/>
    <property type="evidence" value="ECO:0007669"/>
    <property type="project" value="TreeGrafter"/>
</dbReference>
<dbReference type="SUPFAM" id="SSF48452">
    <property type="entry name" value="TPR-like"/>
    <property type="match status" value="3"/>
</dbReference>
<comment type="subcellular location">
    <subcellularLocation>
        <location evidence="1">Nucleus</location>
    </subcellularLocation>
</comment>
<keyword evidence="6" id="KW-0677">Repeat</keyword>
<evidence type="ECO:0000256" key="8">
    <source>
        <dbReference type="ARBA" id="ARBA00023242"/>
    </source>
</evidence>
<dbReference type="Pfam" id="PF23231">
    <property type="entry name" value="HAT_Syf1_CNRKL1_C"/>
    <property type="match status" value="1"/>
</dbReference>
<evidence type="ECO:0000256" key="9">
    <source>
        <dbReference type="ARBA" id="ARBA00037272"/>
    </source>
</evidence>
<dbReference type="PANTHER" id="PTHR11246">
    <property type="entry name" value="PRE-MRNA SPLICING FACTOR"/>
    <property type="match status" value="1"/>
</dbReference>
<evidence type="ECO:0000256" key="7">
    <source>
        <dbReference type="ARBA" id="ARBA00023187"/>
    </source>
</evidence>
<dbReference type="FunFam" id="1.25.40.10:FF:000038">
    <property type="entry name" value="Putative pre-mRNA-splicing factor SYF1"/>
    <property type="match status" value="1"/>
</dbReference>
<feature type="region of interest" description="Disordered" evidence="12">
    <location>
        <begin position="941"/>
        <end position="978"/>
    </location>
</feature>
<evidence type="ECO:0000256" key="5">
    <source>
        <dbReference type="ARBA" id="ARBA00022728"/>
    </source>
</evidence>
<dbReference type="Pfam" id="PF23233">
    <property type="entry name" value="HAT_Syf1_CNRKL1_N"/>
    <property type="match status" value="1"/>
</dbReference>
<evidence type="ECO:0000259" key="14">
    <source>
        <dbReference type="Pfam" id="PF23231"/>
    </source>
</evidence>
<evidence type="ECO:0000259" key="13">
    <source>
        <dbReference type="Pfam" id="PF23220"/>
    </source>
</evidence>
<keyword evidence="5" id="KW-0747">Spliceosome</keyword>
<name>A0AAD6V194_9AGAR</name>
<comment type="subunit">
    <text evidence="3">Associated with the spliceosome.</text>
</comment>
<dbReference type="GO" id="GO:0071007">
    <property type="term" value="C:U2-type catalytic step 2 spliceosome"/>
    <property type="evidence" value="ECO:0007669"/>
    <property type="project" value="TreeGrafter"/>
</dbReference>
<dbReference type="InterPro" id="IPR055430">
    <property type="entry name" value="HAT_Syf1_CNRKL1_C"/>
</dbReference>
<dbReference type="Proteomes" id="UP001219525">
    <property type="component" value="Unassembled WGS sequence"/>
</dbReference>
<sequence>MPSVAPKLPSLGLLTADLPLTFPIPTPVTHSDLISVKDIQREEDLLRNPSSFRAWWSAIQTTREAYTAEQKIEKPSDLNAEIAALLGPIATPISRLSLQRLTYIYEAALAQFPNSFKLWKSYLTMRMSFVCGPLVAKKKAGGKKKFPEMKNALEDEKEDLEEWEGGINCIVGWEEWKSLVAAFERALMWLPTLPRLWLMYLSIFSHRHCPPILSYTHARRTYDRALRTLPPSLHSRIWVRYLLWAETVGGATTVAVYRRYLACDPSITERFTTLLLSPTNSAPRPLEAAKLLLSLARKAARGEYTSPEGKSPYQLLCDWLDVVEKFADEVGLDVDETIEANKAEADAALSEAQEPVSVDGKLIRAAGPAMSDGKTTVPYDEDEDPASLRKLNIELIIRKDGLAVYKDQAGRLWTGMATYWIKRLEFDRAKETFEQGLSMVLTIRDFSQIFDAYAEFGESLINALMQSLEEDDDEDEADRKELDVRMVDFEELMDRRPFLVNDVLLRRNPHDVQEWEKRVALWGEDDDKVAATYTNALETINPRKATANLHRLYVNFAKFYEEGGTAEKADPDLDSARKILEKGTKVNFKAVEDLAEVWCEWAELEIRHENYDDAIRVMQRAAAIPKNIKINYHDHSLSAQARLFKSLKLWSFYVDLVESIGIVDDAKAVYDKILELRIANAQVIVNYAAFLEENKYFEDSFKVYERGVELFTFPVSFEIWNIYLSKFVKRYGGSKLERARDLFEQALEKCPAKSCKPLFLMYAKLEEEHGLAKRAMSILDRATQVVADEDKFEMFTLYIAKATANYGLPATRPIYERALEVLPDRQTAEMCLRFAALERKLGEIDRARSIYAHASQFCDPRVNPQFWSEWNTFEIETGSEDTFREMLRIKRSVQAQFNTEASYLAAQTIAAKQGTSIAEQQTEPMDAMAAAEKAGGPAFIAAKQTALSKPDGETSETSAAAAPVANADEIHISDDEDS</sequence>
<evidence type="ECO:0000259" key="15">
    <source>
        <dbReference type="Pfam" id="PF23233"/>
    </source>
</evidence>
<comment type="similarity">
    <text evidence="2">Belongs to the crooked-neck family.</text>
</comment>
<keyword evidence="7" id="KW-0508">mRNA splicing</keyword>
<dbReference type="InterPro" id="IPR045075">
    <property type="entry name" value="Syf1-like"/>
</dbReference>
<evidence type="ECO:0000256" key="3">
    <source>
        <dbReference type="ARBA" id="ARBA00011524"/>
    </source>
</evidence>
<keyword evidence="17" id="KW-1185">Reference proteome</keyword>
<evidence type="ECO:0000256" key="11">
    <source>
        <dbReference type="ARBA" id="ARBA00067212"/>
    </source>
</evidence>
<dbReference type="FunFam" id="1.25.40.10:FF:000023">
    <property type="entry name" value="Pre-mRNA-splicing factor SYF1"/>
    <property type="match status" value="1"/>
</dbReference>
<feature type="domain" description="Pre-mRNA-splicing factor Syf1/CRNKL1-like C-terminal HAT-repeats" evidence="14">
    <location>
        <begin position="542"/>
        <end position="932"/>
    </location>
</feature>
<feature type="domain" description="Pre-mRNA-splicing factor SYF1 central HAT repeats" evidence="13">
    <location>
        <begin position="389"/>
        <end position="540"/>
    </location>
</feature>
<gene>
    <name evidence="16" type="ORF">GGX14DRAFT_471772</name>
</gene>
<accession>A0AAD6V194</accession>
<dbReference type="PANTHER" id="PTHR11246:SF5">
    <property type="entry name" value="PRE-MRNA-SPLICING FACTOR SYF1"/>
    <property type="match status" value="1"/>
</dbReference>